<gene>
    <name evidence="2" type="ORF">BK022_18570</name>
</gene>
<protein>
    <recommendedName>
        <fullName evidence="1">HTH cro/C1-type domain-containing protein</fullName>
    </recommendedName>
</protein>
<name>A0A1S1P2I5_METEX</name>
<evidence type="ECO:0000313" key="3">
    <source>
        <dbReference type="Proteomes" id="UP000180215"/>
    </source>
</evidence>
<dbReference type="InterPro" id="IPR001387">
    <property type="entry name" value="Cro/C1-type_HTH"/>
</dbReference>
<dbReference type="PROSITE" id="PS50943">
    <property type="entry name" value="HTH_CROC1"/>
    <property type="match status" value="1"/>
</dbReference>
<dbReference type="AlphaFoldDB" id="A0A1S1P2I5"/>
<dbReference type="Pfam" id="PF01381">
    <property type="entry name" value="HTH_3"/>
    <property type="match status" value="1"/>
</dbReference>
<dbReference type="Pfam" id="PF00717">
    <property type="entry name" value="Peptidase_S24"/>
    <property type="match status" value="1"/>
</dbReference>
<evidence type="ECO:0000259" key="1">
    <source>
        <dbReference type="PROSITE" id="PS50943"/>
    </source>
</evidence>
<proteinExistence type="predicted"/>
<accession>A0A1S1P2I5</accession>
<sequence length="245" mass="27490">MERPFVHRIRERLEATGKSVRKAALDAGLSETALKDLLANEKQWPKLDTLQKLAVSLETDPAWLAFGGDDVVEEARAASAAMPPASLPVVGEVAAGRWLEADDHVDVPPYDPVPVQPDARWPVEAQYGLMVRGTSLNRVALDGDILACVDAIAARYRPREDDLVIVEMRRNAGLLRQMTAKRYMRLSTHIELWPDSDDPRWQTPIIIPHPEDGLSSAVEDEDGRIEVRIKAMVTWIHRPMQRRGR</sequence>
<dbReference type="InterPro" id="IPR010982">
    <property type="entry name" value="Lambda_DNA-bd_dom_sf"/>
</dbReference>
<feature type="domain" description="HTH cro/C1-type" evidence="1">
    <location>
        <begin position="9"/>
        <end position="64"/>
    </location>
</feature>
<reference evidence="2 3" key="1">
    <citation type="submission" date="2016-10" db="EMBL/GenBank/DDBJ databases">
        <title>Draft genome sequence of Methylobacterium extorquens CP3, a seed endophyte of Crotalaria pumila with plant growth-promoting and metal tolerance properties.</title>
        <authorList>
            <person name="Sanchez-Lopez A.S."/>
            <person name="Van Hamme J.D."/>
            <person name="Thijs S."/>
            <person name="Mcammond B.M."/>
            <person name="Stevens V."/>
            <person name="Gonzalez-Chavez M.D.C."/>
            <person name="Vangronsveld J."/>
        </authorList>
    </citation>
    <scope>NUCLEOTIDE SEQUENCE [LARGE SCALE GENOMIC DNA]</scope>
    <source>
        <strain evidence="2 3">CP3</strain>
    </source>
</reference>
<dbReference type="SUPFAM" id="SSF51306">
    <property type="entry name" value="LexA/Signal peptidase"/>
    <property type="match status" value="1"/>
</dbReference>
<dbReference type="InterPro" id="IPR015927">
    <property type="entry name" value="Peptidase_S24_S26A/B/C"/>
</dbReference>
<dbReference type="EMBL" id="MNAO01000260">
    <property type="protein sequence ID" value="OHV15501.1"/>
    <property type="molecule type" value="Genomic_DNA"/>
</dbReference>
<dbReference type="SMART" id="SM00530">
    <property type="entry name" value="HTH_XRE"/>
    <property type="match status" value="1"/>
</dbReference>
<comment type="caution">
    <text evidence="2">The sequence shown here is derived from an EMBL/GenBank/DDBJ whole genome shotgun (WGS) entry which is preliminary data.</text>
</comment>
<dbReference type="Gene3D" id="1.10.260.40">
    <property type="entry name" value="lambda repressor-like DNA-binding domains"/>
    <property type="match status" value="1"/>
</dbReference>
<dbReference type="InterPro" id="IPR036286">
    <property type="entry name" value="LexA/Signal_pep-like_sf"/>
</dbReference>
<dbReference type="GO" id="GO:0003677">
    <property type="term" value="F:DNA binding"/>
    <property type="evidence" value="ECO:0007669"/>
    <property type="project" value="InterPro"/>
</dbReference>
<organism evidence="2 3">
    <name type="scientific">Methylorubrum extorquens</name>
    <name type="common">Methylobacterium dichloromethanicum</name>
    <name type="synonym">Methylobacterium extorquens</name>
    <dbReference type="NCBI Taxonomy" id="408"/>
    <lineage>
        <taxon>Bacteria</taxon>
        <taxon>Pseudomonadati</taxon>
        <taxon>Pseudomonadota</taxon>
        <taxon>Alphaproteobacteria</taxon>
        <taxon>Hyphomicrobiales</taxon>
        <taxon>Methylobacteriaceae</taxon>
        <taxon>Methylorubrum</taxon>
    </lineage>
</organism>
<dbReference type="Gene3D" id="2.10.109.10">
    <property type="entry name" value="Umud Fragment, subunit A"/>
    <property type="match status" value="1"/>
</dbReference>
<dbReference type="SUPFAM" id="SSF47413">
    <property type="entry name" value="lambda repressor-like DNA-binding domains"/>
    <property type="match status" value="1"/>
</dbReference>
<dbReference type="CDD" id="cd00093">
    <property type="entry name" value="HTH_XRE"/>
    <property type="match status" value="1"/>
</dbReference>
<dbReference type="Proteomes" id="UP000180215">
    <property type="component" value="Unassembled WGS sequence"/>
</dbReference>
<evidence type="ECO:0000313" key="2">
    <source>
        <dbReference type="EMBL" id="OHV15501.1"/>
    </source>
</evidence>